<proteinExistence type="predicted"/>
<evidence type="ECO:0000313" key="2">
    <source>
        <dbReference type="Proteomes" id="UP001055811"/>
    </source>
</evidence>
<dbReference type="Proteomes" id="UP001055811">
    <property type="component" value="Linkage Group LG07"/>
</dbReference>
<reference evidence="1 2" key="2">
    <citation type="journal article" date="2022" name="Mol. Ecol. Resour.">
        <title>The genomes of chicory, endive, great burdock and yacon provide insights into Asteraceae paleo-polyploidization history and plant inulin production.</title>
        <authorList>
            <person name="Fan W."/>
            <person name="Wang S."/>
            <person name="Wang H."/>
            <person name="Wang A."/>
            <person name="Jiang F."/>
            <person name="Liu H."/>
            <person name="Zhao H."/>
            <person name="Xu D."/>
            <person name="Zhang Y."/>
        </authorList>
    </citation>
    <scope>NUCLEOTIDE SEQUENCE [LARGE SCALE GENOMIC DNA]</scope>
    <source>
        <strain evidence="2">cv. Punajuju</strain>
        <tissue evidence="1">Leaves</tissue>
    </source>
</reference>
<evidence type="ECO:0000313" key="1">
    <source>
        <dbReference type="EMBL" id="KAI3708886.1"/>
    </source>
</evidence>
<protein>
    <submittedName>
        <fullName evidence="1">Uncharacterized protein</fullName>
    </submittedName>
</protein>
<keyword evidence="2" id="KW-1185">Reference proteome</keyword>
<dbReference type="EMBL" id="CM042015">
    <property type="protein sequence ID" value="KAI3708886.1"/>
    <property type="molecule type" value="Genomic_DNA"/>
</dbReference>
<name>A0ACB9AGM0_CICIN</name>
<sequence>MAFIFASFWRLLLEIAPVVQPTWDAKSAQLQFCKGANSSVTLALFGYVTLTLVYGSILLYNRHQLIISWYWYALLAFFFMSMAIIFIIQHITSHPL</sequence>
<gene>
    <name evidence="1" type="ORF">L2E82_38425</name>
</gene>
<accession>A0ACB9AGM0</accession>
<organism evidence="1 2">
    <name type="scientific">Cichorium intybus</name>
    <name type="common">Chicory</name>
    <dbReference type="NCBI Taxonomy" id="13427"/>
    <lineage>
        <taxon>Eukaryota</taxon>
        <taxon>Viridiplantae</taxon>
        <taxon>Streptophyta</taxon>
        <taxon>Embryophyta</taxon>
        <taxon>Tracheophyta</taxon>
        <taxon>Spermatophyta</taxon>
        <taxon>Magnoliopsida</taxon>
        <taxon>eudicotyledons</taxon>
        <taxon>Gunneridae</taxon>
        <taxon>Pentapetalae</taxon>
        <taxon>asterids</taxon>
        <taxon>campanulids</taxon>
        <taxon>Asterales</taxon>
        <taxon>Asteraceae</taxon>
        <taxon>Cichorioideae</taxon>
        <taxon>Cichorieae</taxon>
        <taxon>Cichoriinae</taxon>
        <taxon>Cichorium</taxon>
    </lineage>
</organism>
<reference evidence="2" key="1">
    <citation type="journal article" date="2022" name="Mol. Ecol. Resour.">
        <title>The genomes of chicory, endive, great burdock and yacon provide insights into Asteraceae palaeo-polyploidization history and plant inulin production.</title>
        <authorList>
            <person name="Fan W."/>
            <person name="Wang S."/>
            <person name="Wang H."/>
            <person name="Wang A."/>
            <person name="Jiang F."/>
            <person name="Liu H."/>
            <person name="Zhao H."/>
            <person name="Xu D."/>
            <person name="Zhang Y."/>
        </authorList>
    </citation>
    <scope>NUCLEOTIDE SEQUENCE [LARGE SCALE GENOMIC DNA]</scope>
    <source>
        <strain evidence="2">cv. Punajuju</strain>
    </source>
</reference>
<comment type="caution">
    <text evidence="1">The sequence shown here is derived from an EMBL/GenBank/DDBJ whole genome shotgun (WGS) entry which is preliminary data.</text>
</comment>